<name>A0AAW8D8Z3_9MICC</name>
<organism evidence="1 4">
    <name type="scientific">Arthrobacter bambusae</name>
    <dbReference type="NCBI Taxonomy" id="1338426"/>
    <lineage>
        <taxon>Bacteria</taxon>
        <taxon>Bacillati</taxon>
        <taxon>Actinomycetota</taxon>
        <taxon>Actinomycetes</taxon>
        <taxon>Micrococcales</taxon>
        <taxon>Micrococcaceae</taxon>
        <taxon>Arthrobacter</taxon>
    </lineage>
</organism>
<sequence>MEELGFRYIMWNRRLAARALFMTQANEIFRKTSRANRPDNTWGVSSNDRLLKLRLKL</sequence>
<gene>
    <name evidence="1" type="ORF">J2S90_000034</name>
    <name evidence="2" type="ORF">J2S93_001669</name>
</gene>
<proteinExistence type="predicted"/>
<accession>A0AAW8D8Z3</accession>
<dbReference type="AlphaFoldDB" id="A0AAW8D8Z3"/>
<evidence type="ECO:0000313" key="4">
    <source>
        <dbReference type="Proteomes" id="UP001242995"/>
    </source>
</evidence>
<evidence type="ECO:0000313" key="3">
    <source>
        <dbReference type="Proteomes" id="UP001230951"/>
    </source>
</evidence>
<dbReference type="Proteomes" id="UP001230951">
    <property type="component" value="Unassembled WGS sequence"/>
</dbReference>
<evidence type="ECO:0000313" key="1">
    <source>
        <dbReference type="EMBL" id="MDP9903094.1"/>
    </source>
</evidence>
<protein>
    <submittedName>
        <fullName evidence="1">Uncharacterized protein</fullName>
    </submittedName>
</protein>
<keyword evidence="3" id="KW-1185">Reference proteome</keyword>
<dbReference type="EMBL" id="JAUSRG010000001">
    <property type="protein sequence ID" value="MDP9903094.1"/>
    <property type="molecule type" value="Genomic_DNA"/>
</dbReference>
<reference evidence="1 3" key="1">
    <citation type="submission" date="2023-07" db="EMBL/GenBank/DDBJ databases">
        <title>Sorghum-associated microbial communities from plants grown in Nebraska, USA.</title>
        <authorList>
            <person name="Schachtman D."/>
        </authorList>
    </citation>
    <scope>NUCLEOTIDE SEQUENCE</scope>
    <source>
        <strain evidence="1">DS1006</strain>
        <strain evidence="2 3">DS1016</strain>
    </source>
</reference>
<dbReference type="EMBL" id="JAUSTF010000002">
    <property type="protein sequence ID" value="MDQ0180253.1"/>
    <property type="molecule type" value="Genomic_DNA"/>
</dbReference>
<evidence type="ECO:0000313" key="2">
    <source>
        <dbReference type="EMBL" id="MDQ0180253.1"/>
    </source>
</evidence>
<comment type="caution">
    <text evidence="1">The sequence shown here is derived from an EMBL/GenBank/DDBJ whole genome shotgun (WGS) entry which is preliminary data.</text>
</comment>
<dbReference type="Proteomes" id="UP001242995">
    <property type="component" value="Unassembled WGS sequence"/>
</dbReference>